<feature type="region of interest" description="Disordered" evidence="1">
    <location>
        <begin position="1"/>
        <end position="45"/>
    </location>
</feature>
<organism evidence="2 3">
    <name type="scientific">Rhodocollybia butyracea</name>
    <dbReference type="NCBI Taxonomy" id="206335"/>
    <lineage>
        <taxon>Eukaryota</taxon>
        <taxon>Fungi</taxon>
        <taxon>Dikarya</taxon>
        <taxon>Basidiomycota</taxon>
        <taxon>Agaricomycotina</taxon>
        <taxon>Agaricomycetes</taxon>
        <taxon>Agaricomycetidae</taxon>
        <taxon>Agaricales</taxon>
        <taxon>Marasmiineae</taxon>
        <taxon>Omphalotaceae</taxon>
        <taxon>Rhodocollybia</taxon>
    </lineage>
</organism>
<evidence type="ECO:0000256" key="1">
    <source>
        <dbReference type="SAM" id="MobiDB-lite"/>
    </source>
</evidence>
<proteinExistence type="predicted"/>
<feature type="compositionally biased region" description="Polar residues" evidence="1">
    <location>
        <begin position="1"/>
        <end position="27"/>
    </location>
</feature>
<feature type="compositionally biased region" description="Polar residues" evidence="1">
    <location>
        <begin position="307"/>
        <end position="319"/>
    </location>
</feature>
<evidence type="ECO:0000313" key="3">
    <source>
        <dbReference type="Proteomes" id="UP000772434"/>
    </source>
</evidence>
<dbReference type="OrthoDB" id="3226552at2759"/>
<dbReference type="EMBL" id="JADNRY010000080">
    <property type="protein sequence ID" value="KAF9066960.1"/>
    <property type="molecule type" value="Genomic_DNA"/>
</dbReference>
<evidence type="ECO:0000313" key="2">
    <source>
        <dbReference type="EMBL" id="KAF9066960.1"/>
    </source>
</evidence>
<feature type="region of interest" description="Disordered" evidence="1">
    <location>
        <begin position="144"/>
        <end position="163"/>
    </location>
</feature>
<dbReference type="Proteomes" id="UP000772434">
    <property type="component" value="Unassembled WGS sequence"/>
</dbReference>
<gene>
    <name evidence="2" type="ORF">BDP27DRAFT_1329746</name>
</gene>
<feature type="region of interest" description="Disordered" evidence="1">
    <location>
        <begin position="283"/>
        <end position="382"/>
    </location>
</feature>
<protein>
    <submittedName>
        <fullName evidence="2">Uncharacterized protein</fullName>
    </submittedName>
</protein>
<feature type="compositionally biased region" description="Polar residues" evidence="1">
    <location>
        <begin position="283"/>
        <end position="292"/>
    </location>
</feature>
<accession>A0A9P5U4N5</accession>
<comment type="caution">
    <text evidence="2">The sequence shown here is derived from an EMBL/GenBank/DDBJ whole genome shotgun (WGS) entry which is preliminary data.</text>
</comment>
<name>A0A9P5U4N5_9AGAR</name>
<sequence length="442" mass="49645">MQSTRSPIESSPQESPLFSQESYESHCTTPTTPDPDPSASEHRWSDVIPPKTALKFAVIWNSDSDLVAFSPIELENSDSRTEDELFFNSSPLSPSPSDAYSQVLSFGQSDYRTMPLPDNDIDKQSASTTMLSYFRENIGDSVFLDGNYSPPPTSTGSGPDTRRSKSKLRAFWARTQASSTLDGLDVYLRGPLLAQTHRFQHNRYESCFRNLDGEFEFDPRTPFAKEYYTRCGAGAEKDSKEEEEDGDIDMVTDEGFYEVQLAPRQTAMRHHRSTETLTTGAFISISNPNTNDDASEIWSTIEPPESPSYTYTTFTSRDQSPPLKRRLTKPRPEGMPAPPSEVLQRGVFSHQVSLSPPPPPRTHVAHPNSNPNPKDRFEHGLPGTNVTVQNSNSKTKAKTPLAMAKLASQTFLSRKKAAEGLRDQWICIEVSHEMRQFRQRFE</sequence>
<dbReference type="AlphaFoldDB" id="A0A9P5U4N5"/>
<keyword evidence="3" id="KW-1185">Reference proteome</keyword>
<reference evidence="2" key="1">
    <citation type="submission" date="2020-11" db="EMBL/GenBank/DDBJ databases">
        <authorList>
            <consortium name="DOE Joint Genome Institute"/>
            <person name="Ahrendt S."/>
            <person name="Riley R."/>
            <person name="Andreopoulos W."/>
            <person name="Labutti K."/>
            <person name="Pangilinan J."/>
            <person name="Ruiz-Duenas F.J."/>
            <person name="Barrasa J.M."/>
            <person name="Sanchez-Garcia M."/>
            <person name="Camarero S."/>
            <person name="Miyauchi S."/>
            <person name="Serrano A."/>
            <person name="Linde D."/>
            <person name="Babiker R."/>
            <person name="Drula E."/>
            <person name="Ayuso-Fernandez I."/>
            <person name="Pacheco R."/>
            <person name="Padilla G."/>
            <person name="Ferreira P."/>
            <person name="Barriuso J."/>
            <person name="Kellner H."/>
            <person name="Castanera R."/>
            <person name="Alfaro M."/>
            <person name="Ramirez L."/>
            <person name="Pisabarro A.G."/>
            <person name="Kuo A."/>
            <person name="Tritt A."/>
            <person name="Lipzen A."/>
            <person name="He G."/>
            <person name="Yan M."/>
            <person name="Ng V."/>
            <person name="Cullen D."/>
            <person name="Martin F."/>
            <person name="Rosso M.-N."/>
            <person name="Henrissat B."/>
            <person name="Hibbett D."/>
            <person name="Martinez A.T."/>
            <person name="Grigoriev I.V."/>
        </authorList>
    </citation>
    <scope>NUCLEOTIDE SEQUENCE</scope>
    <source>
        <strain evidence="2">AH 40177</strain>
    </source>
</reference>